<accession>A0A0S3R2P9</accession>
<dbReference type="Proteomes" id="UP000291084">
    <property type="component" value="Chromosome 1"/>
</dbReference>
<dbReference type="AlphaFoldDB" id="A0A0S3R2P9"/>
<organism evidence="1 2">
    <name type="scientific">Vigna angularis var. angularis</name>
    <dbReference type="NCBI Taxonomy" id="157739"/>
    <lineage>
        <taxon>Eukaryota</taxon>
        <taxon>Viridiplantae</taxon>
        <taxon>Streptophyta</taxon>
        <taxon>Embryophyta</taxon>
        <taxon>Tracheophyta</taxon>
        <taxon>Spermatophyta</taxon>
        <taxon>Magnoliopsida</taxon>
        <taxon>eudicotyledons</taxon>
        <taxon>Gunneridae</taxon>
        <taxon>Pentapetalae</taxon>
        <taxon>rosids</taxon>
        <taxon>fabids</taxon>
        <taxon>Fabales</taxon>
        <taxon>Fabaceae</taxon>
        <taxon>Papilionoideae</taxon>
        <taxon>50 kb inversion clade</taxon>
        <taxon>NPAAA clade</taxon>
        <taxon>indigoferoid/millettioid clade</taxon>
        <taxon>Phaseoleae</taxon>
        <taxon>Vigna</taxon>
    </lineage>
</organism>
<gene>
    <name evidence="1" type="primary">Vigan.01G275100</name>
    <name evidence="1" type="ORF">VIGAN_01275100</name>
</gene>
<keyword evidence="2" id="KW-1185">Reference proteome</keyword>
<evidence type="ECO:0000313" key="1">
    <source>
        <dbReference type="EMBL" id="BAT74964.1"/>
    </source>
</evidence>
<name>A0A0S3R2P9_PHAAN</name>
<protein>
    <submittedName>
        <fullName evidence="1">Uncharacterized protein</fullName>
    </submittedName>
</protein>
<dbReference type="EMBL" id="AP015034">
    <property type="protein sequence ID" value="BAT74964.1"/>
    <property type="molecule type" value="Genomic_DNA"/>
</dbReference>
<evidence type="ECO:0000313" key="2">
    <source>
        <dbReference type="Proteomes" id="UP000291084"/>
    </source>
</evidence>
<sequence>MMIWMPLLHVCAGRELLCSFSGVWTWLCWPPMPAPSCFLNQYREVLDELLRELILRGSWPLTPQEKEDSLMVAGRVLVFKP</sequence>
<reference evidence="1 2" key="1">
    <citation type="journal article" date="2015" name="Sci. Rep.">
        <title>The power of single molecule real-time sequencing technology in the de novo assembly of a eukaryotic genome.</title>
        <authorList>
            <person name="Sakai H."/>
            <person name="Naito K."/>
            <person name="Ogiso-Tanaka E."/>
            <person name="Takahashi Y."/>
            <person name="Iseki K."/>
            <person name="Muto C."/>
            <person name="Satou K."/>
            <person name="Teruya K."/>
            <person name="Shiroma A."/>
            <person name="Shimoji M."/>
            <person name="Hirano T."/>
            <person name="Itoh T."/>
            <person name="Kaga A."/>
            <person name="Tomooka N."/>
        </authorList>
    </citation>
    <scope>NUCLEOTIDE SEQUENCE [LARGE SCALE GENOMIC DNA]</scope>
    <source>
        <strain evidence="2">cv. Shumari</strain>
    </source>
</reference>
<proteinExistence type="predicted"/>